<accession>A0A7J7DGE6</accession>
<dbReference type="GO" id="GO:0003899">
    <property type="term" value="F:DNA-directed RNA polymerase activity"/>
    <property type="evidence" value="ECO:0007669"/>
    <property type="project" value="InterPro"/>
</dbReference>
<dbReference type="InterPro" id="IPR037159">
    <property type="entry name" value="RNA_POL_N_sf"/>
</dbReference>
<dbReference type="EMBL" id="JAAARO010000007">
    <property type="protein sequence ID" value="KAF5745334.1"/>
    <property type="molecule type" value="Genomic_DNA"/>
</dbReference>
<dbReference type="InterPro" id="IPR029262">
    <property type="entry name" value="RPOL_N"/>
</dbReference>
<dbReference type="PANTHER" id="PTHR10102:SF0">
    <property type="entry name" value="DNA-DIRECTED RNA POLYMERASE, MITOCHONDRIAL"/>
    <property type="match status" value="1"/>
</dbReference>
<sequence length="291" mass="32996">MWRNLAKQASSKNIRFSSNSMNFTSGSNFADKIRPPEACTGPQYCTPLLGFPRIGALCNQKVKLDRYSFIDSSNSFGVSFSFNCMRRRYGSVTEAIVSTDEDYSGSEEIQELIEEMNKEDKRGSQHFKDPKKMVAGIGIGKYYVLRKKQIKMETEAWETAAKEYQGLLTDMCEHKLAPNLPDVKSLFLGWFEPLRDVIVAEQELCGEKNTRLSHAPYFNKLPADMMAVITMHKLMGLLMTTTGESGSIRVVQAACQIGEAIDHEARIHWFLEKTKKKKNTADKHPEDELDI</sequence>
<keyword evidence="2" id="KW-0240">DNA-directed RNA polymerase</keyword>
<evidence type="ECO:0000313" key="3">
    <source>
        <dbReference type="Proteomes" id="UP000593562"/>
    </source>
</evidence>
<protein>
    <submittedName>
        <fullName evidence="2">DNA-directed RNA polymerase 1 mitochondrial-like</fullName>
    </submittedName>
</protein>
<dbReference type="AlphaFoldDB" id="A0A7J7DGE6"/>
<keyword evidence="3" id="KW-1185">Reference proteome</keyword>
<dbReference type="Proteomes" id="UP000593562">
    <property type="component" value="Unassembled WGS sequence"/>
</dbReference>
<reference evidence="2 3" key="1">
    <citation type="journal article" date="2020" name="Nat. Commun.">
        <title>Genome of Tripterygium wilfordii and identification of cytochrome P450 involved in triptolide biosynthesis.</title>
        <authorList>
            <person name="Tu L."/>
            <person name="Su P."/>
            <person name="Zhang Z."/>
            <person name="Gao L."/>
            <person name="Wang J."/>
            <person name="Hu T."/>
            <person name="Zhou J."/>
            <person name="Zhang Y."/>
            <person name="Zhao Y."/>
            <person name="Liu Y."/>
            <person name="Song Y."/>
            <person name="Tong Y."/>
            <person name="Lu Y."/>
            <person name="Yang J."/>
            <person name="Xu C."/>
            <person name="Jia M."/>
            <person name="Peters R.J."/>
            <person name="Huang L."/>
            <person name="Gao W."/>
        </authorList>
    </citation>
    <scope>NUCLEOTIDE SEQUENCE [LARGE SCALE GENOMIC DNA]</scope>
    <source>
        <strain evidence="3">cv. XIE 37</strain>
        <tissue evidence="2">Leaf</tissue>
    </source>
</reference>
<dbReference type="GO" id="GO:0034245">
    <property type="term" value="C:mitochondrial DNA-directed RNA polymerase complex"/>
    <property type="evidence" value="ECO:0007669"/>
    <property type="project" value="TreeGrafter"/>
</dbReference>
<evidence type="ECO:0000313" key="2">
    <source>
        <dbReference type="EMBL" id="KAF5745334.1"/>
    </source>
</evidence>
<dbReference type="Gene3D" id="1.10.1320.10">
    <property type="entry name" value="DNA-directed RNA polymerase, N-terminal domain"/>
    <property type="match status" value="1"/>
</dbReference>
<dbReference type="PANTHER" id="PTHR10102">
    <property type="entry name" value="DNA-DIRECTED RNA POLYMERASE, MITOCHONDRIAL"/>
    <property type="match status" value="1"/>
</dbReference>
<dbReference type="SMART" id="SM01311">
    <property type="entry name" value="RPOL_N"/>
    <property type="match status" value="1"/>
</dbReference>
<dbReference type="InParanoid" id="A0A7J7DGE6"/>
<dbReference type="InterPro" id="IPR002092">
    <property type="entry name" value="DNA-dir_Rpol_phage-type"/>
</dbReference>
<name>A0A7J7DGE6_TRIWF</name>
<feature type="domain" description="DNA-directed RNA polymerase N-terminal" evidence="1">
    <location>
        <begin position="147"/>
        <end position="289"/>
    </location>
</feature>
<dbReference type="SUPFAM" id="SSF56672">
    <property type="entry name" value="DNA/RNA polymerases"/>
    <property type="match status" value="1"/>
</dbReference>
<dbReference type="InterPro" id="IPR043502">
    <property type="entry name" value="DNA/RNA_pol_sf"/>
</dbReference>
<keyword evidence="2" id="KW-0804">Transcription</keyword>
<organism evidence="2 3">
    <name type="scientific">Tripterygium wilfordii</name>
    <name type="common">Thunder God vine</name>
    <dbReference type="NCBI Taxonomy" id="458696"/>
    <lineage>
        <taxon>Eukaryota</taxon>
        <taxon>Viridiplantae</taxon>
        <taxon>Streptophyta</taxon>
        <taxon>Embryophyta</taxon>
        <taxon>Tracheophyta</taxon>
        <taxon>Spermatophyta</taxon>
        <taxon>Magnoliopsida</taxon>
        <taxon>eudicotyledons</taxon>
        <taxon>Gunneridae</taxon>
        <taxon>Pentapetalae</taxon>
        <taxon>rosids</taxon>
        <taxon>fabids</taxon>
        <taxon>Celastrales</taxon>
        <taxon>Celastraceae</taxon>
        <taxon>Tripterygium</taxon>
    </lineage>
</organism>
<dbReference type="Pfam" id="PF14700">
    <property type="entry name" value="RPOL_N"/>
    <property type="match status" value="1"/>
</dbReference>
<proteinExistence type="predicted"/>
<evidence type="ECO:0000259" key="1">
    <source>
        <dbReference type="SMART" id="SM01311"/>
    </source>
</evidence>
<dbReference type="GO" id="GO:0006390">
    <property type="term" value="P:mitochondrial transcription"/>
    <property type="evidence" value="ECO:0007669"/>
    <property type="project" value="TreeGrafter"/>
</dbReference>
<gene>
    <name evidence="2" type="ORF">HS088_TW07G00918</name>
</gene>
<comment type="caution">
    <text evidence="2">The sequence shown here is derived from an EMBL/GenBank/DDBJ whole genome shotgun (WGS) entry which is preliminary data.</text>
</comment>
<dbReference type="GO" id="GO:0003677">
    <property type="term" value="F:DNA binding"/>
    <property type="evidence" value="ECO:0007669"/>
    <property type="project" value="InterPro"/>
</dbReference>